<sequence>MTFYKFAVGVVLAIAMIAVLTLSALVFSSRDFQFGVAQVAPATNGLVSFRRLAEADAQITQIEAETSGPRGDLLEVEQRIEALDNEAASAEATANEARAQIVGGIAQVEENADVAPAQSAAADMSAQALSSRINTLASRPGLSATDQQQVAALTAQVNQLAQQEEAVDETGAERATLAARQRLISGQVAESNGRILALQQSVVPGTDSFGRIRSEAQSLQALSPLGASAYLAQGHPALLSTMLVLLMGALGSLLYLFPAYLNRPAPVTMAEIAVRLIFGMCAALAFYVLANAAIAGFSIGAGVTQATTSSLLNPFTVSLVGIVAGVLSEDIAKWIQDRGRGIFTQGQISSGAVGAAQAPPPPEAAPTGGLVNNNAL</sequence>
<accession>A0A6I6MLU0</accession>
<keyword evidence="3" id="KW-1133">Transmembrane helix</keyword>
<proteinExistence type="predicted"/>
<gene>
    <name evidence="4" type="ORF">DSM104635_01074</name>
</gene>
<reference evidence="5" key="1">
    <citation type="submission" date="2019-12" db="EMBL/GenBank/DDBJ databases">
        <title>Complete genome of Terracaulis silvestris 0127_4.</title>
        <authorList>
            <person name="Vieira S."/>
            <person name="Riedel T."/>
            <person name="Sproer C."/>
            <person name="Pascual J."/>
            <person name="Boedeker C."/>
            <person name="Overmann J."/>
        </authorList>
    </citation>
    <scope>NUCLEOTIDE SEQUENCE [LARGE SCALE GENOMIC DNA]</scope>
    <source>
        <strain evidence="5">0127_4</strain>
    </source>
</reference>
<name>A0A6I6MLU0_9CAUL</name>
<dbReference type="AlphaFoldDB" id="A0A6I6MLU0"/>
<dbReference type="EMBL" id="CP047045">
    <property type="protein sequence ID" value="QGZ94258.1"/>
    <property type="molecule type" value="Genomic_DNA"/>
</dbReference>
<evidence type="ECO:0000313" key="5">
    <source>
        <dbReference type="Proteomes" id="UP000431269"/>
    </source>
</evidence>
<evidence type="ECO:0000256" key="2">
    <source>
        <dbReference type="SAM" id="MobiDB-lite"/>
    </source>
</evidence>
<feature type="coiled-coil region" evidence="1">
    <location>
        <begin position="73"/>
        <end position="100"/>
    </location>
</feature>
<protein>
    <submittedName>
        <fullName evidence="4">Uncharacterized protein</fullName>
    </submittedName>
</protein>
<evidence type="ECO:0000256" key="1">
    <source>
        <dbReference type="SAM" id="Coils"/>
    </source>
</evidence>
<organism evidence="4 5">
    <name type="scientific">Terricaulis silvestris</name>
    <dbReference type="NCBI Taxonomy" id="2686094"/>
    <lineage>
        <taxon>Bacteria</taxon>
        <taxon>Pseudomonadati</taxon>
        <taxon>Pseudomonadota</taxon>
        <taxon>Alphaproteobacteria</taxon>
        <taxon>Caulobacterales</taxon>
        <taxon>Caulobacteraceae</taxon>
        <taxon>Terricaulis</taxon>
    </lineage>
</organism>
<keyword evidence="5" id="KW-1185">Reference proteome</keyword>
<feature type="transmembrane region" description="Helical" evidence="3">
    <location>
        <begin position="273"/>
        <end position="299"/>
    </location>
</feature>
<dbReference type="Proteomes" id="UP000431269">
    <property type="component" value="Chromosome"/>
</dbReference>
<feature type="transmembrane region" description="Helical" evidence="3">
    <location>
        <begin position="311"/>
        <end position="328"/>
    </location>
</feature>
<dbReference type="KEGG" id="tsv:DSM104635_01074"/>
<keyword evidence="3" id="KW-0472">Membrane</keyword>
<keyword evidence="1" id="KW-0175">Coiled coil</keyword>
<evidence type="ECO:0000313" key="4">
    <source>
        <dbReference type="EMBL" id="QGZ94258.1"/>
    </source>
</evidence>
<feature type="region of interest" description="Disordered" evidence="2">
    <location>
        <begin position="352"/>
        <end position="376"/>
    </location>
</feature>
<feature type="transmembrane region" description="Helical" evidence="3">
    <location>
        <begin position="237"/>
        <end position="261"/>
    </location>
</feature>
<keyword evidence="3" id="KW-0812">Transmembrane</keyword>
<dbReference type="RefSeq" id="WP_158765208.1">
    <property type="nucleotide sequence ID" value="NZ_CP047045.1"/>
</dbReference>
<evidence type="ECO:0000256" key="3">
    <source>
        <dbReference type="SAM" id="Phobius"/>
    </source>
</evidence>